<feature type="compositionally biased region" description="Basic residues" evidence="1">
    <location>
        <begin position="335"/>
        <end position="350"/>
    </location>
</feature>
<dbReference type="Proteomes" id="UP000218231">
    <property type="component" value="Unassembled WGS sequence"/>
</dbReference>
<organism evidence="2 3">
    <name type="scientific">Diploscapter pachys</name>
    <dbReference type="NCBI Taxonomy" id="2018661"/>
    <lineage>
        <taxon>Eukaryota</taxon>
        <taxon>Metazoa</taxon>
        <taxon>Ecdysozoa</taxon>
        <taxon>Nematoda</taxon>
        <taxon>Chromadorea</taxon>
        <taxon>Rhabditida</taxon>
        <taxon>Rhabditina</taxon>
        <taxon>Rhabditomorpha</taxon>
        <taxon>Rhabditoidea</taxon>
        <taxon>Rhabditidae</taxon>
        <taxon>Diploscapter</taxon>
    </lineage>
</organism>
<evidence type="ECO:0000313" key="2">
    <source>
        <dbReference type="EMBL" id="PAV92970.1"/>
    </source>
</evidence>
<feature type="compositionally biased region" description="Basic and acidic residues" evidence="1">
    <location>
        <begin position="283"/>
        <end position="305"/>
    </location>
</feature>
<feature type="region of interest" description="Disordered" evidence="1">
    <location>
        <begin position="280"/>
        <end position="350"/>
    </location>
</feature>
<reference evidence="2 3" key="1">
    <citation type="journal article" date="2017" name="Curr. Biol.">
        <title>Genome architecture and evolution of a unichromosomal asexual nematode.</title>
        <authorList>
            <person name="Fradin H."/>
            <person name="Zegar C."/>
            <person name="Gutwein M."/>
            <person name="Lucas J."/>
            <person name="Kovtun M."/>
            <person name="Corcoran D."/>
            <person name="Baugh L.R."/>
            <person name="Kiontke K."/>
            <person name="Gunsalus K."/>
            <person name="Fitch D.H."/>
            <person name="Piano F."/>
        </authorList>
    </citation>
    <scope>NUCLEOTIDE SEQUENCE [LARGE SCALE GENOMIC DNA]</scope>
    <source>
        <strain evidence="2">PF1309</strain>
    </source>
</reference>
<dbReference type="AlphaFoldDB" id="A0A2A2M3E0"/>
<accession>A0A2A2M3E0</accession>
<gene>
    <name evidence="2" type="ORF">WR25_03938</name>
</gene>
<dbReference type="EMBL" id="LIAE01005850">
    <property type="protein sequence ID" value="PAV92970.1"/>
    <property type="molecule type" value="Genomic_DNA"/>
</dbReference>
<proteinExistence type="predicted"/>
<evidence type="ECO:0000256" key="1">
    <source>
        <dbReference type="SAM" id="MobiDB-lite"/>
    </source>
</evidence>
<comment type="caution">
    <text evidence="2">The sequence shown here is derived from an EMBL/GenBank/DDBJ whole genome shotgun (WGS) entry which is preliminary data.</text>
</comment>
<sequence>MDARVALFERLQLLHRLVEDADVRGPLGALEVEADRLTPVYRGAATLFGVEIAHRRDVREADRPPIPDADPGLRKVVGVARIAEHADGLFGPGDLGAATGGVEVDLPELRVDLRRGEALRLQLQRIEDDADFAADAAVAVDRGHAGHRQQFLGDGVVDVPAKLFDRHVAGDRRIAGEIVVRRVRAEDLRFQDAFGQVAADLRDLVARVVDRAVDRRADRELDDGGRLTLGDGRGDFVDTLQRPDRRFDAVGDLIFQLRRRRARLADDDDDDREIDVGIVVHVHPHEADDARQRQRDEQDDRRNGVPDRPGGDVAKAHVSSPFPRPASPSGPGRGSRPRPAPRARCRPALR</sequence>
<evidence type="ECO:0000313" key="3">
    <source>
        <dbReference type="Proteomes" id="UP000218231"/>
    </source>
</evidence>
<keyword evidence="3" id="KW-1185">Reference proteome</keyword>
<name>A0A2A2M3E0_9BILA</name>
<protein>
    <submittedName>
        <fullName evidence="2">Uncharacterized protein</fullName>
    </submittedName>
</protein>